<dbReference type="RefSeq" id="WP_345268822.1">
    <property type="nucleotide sequence ID" value="NZ_BAABHB010000006.1"/>
</dbReference>
<comment type="pathway">
    <text evidence="1">Porphyrin-containing compound metabolism; protoporphyrin-IX biosynthesis; protoporphyrinogen-IX from coproporphyrinogen-III (O2 route): step 1/1.</text>
</comment>
<dbReference type="PANTHER" id="PTHR10755:SF0">
    <property type="entry name" value="OXYGEN-DEPENDENT COPROPORPHYRINOGEN-III OXIDASE, MITOCHONDRIAL"/>
    <property type="match status" value="1"/>
</dbReference>
<comment type="similarity">
    <text evidence="2">Belongs to the aerobic coproporphyrinogen-III oxidase family.</text>
</comment>
<dbReference type="PIRSF" id="PIRSF000166">
    <property type="entry name" value="Coproporphyri_ox"/>
    <property type="match status" value="1"/>
</dbReference>
<dbReference type="Pfam" id="PF01218">
    <property type="entry name" value="Coprogen_oxidas"/>
    <property type="match status" value="1"/>
</dbReference>
<dbReference type="PROSITE" id="PS01021">
    <property type="entry name" value="COPROGEN_OXIDASE"/>
    <property type="match status" value="1"/>
</dbReference>
<reference evidence="9" key="1">
    <citation type="journal article" date="2019" name="Int. J. Syst. Evol. Microbiol.">
        <title>The Global Catalogue of Microorganisms (GCM) 10K type strain sequencing project: providing services to taxonomists for standard genome sequencing and annotation.</title>
        <authorList>
            <consortium name="The Broad Institute Genomics Platform"/>
            <consortium name="The Broad Institute Genome Sequencing Center for Infectious Disease"/>
            <person name="Wu L."/>
            <person name="Ma J."/>
        </authorList>
    </citation>
    <scope>NUCLEOTIDE SEQUENCE [LARGE SCALE GENOMIC DNA]</scope>
    <source>
        <strain evidence="9">JCM 17925</strain>
    </source>
</reference>
<evidence type="ECO:0000256" key="7">
    <source>
        <dbReference type="ARBA" id="ARBA00023244"/>
    </source>
</evidence>
<proteinExistence type="inferred from homology"/>
<evidence type="ECO:0000313" key="9">
    <source>
        <dbReference type="Proteomes" id="UP001500936"/>
    </source>
</evidence>
<keyword evidence="7" id="KW-0627">Porphyrin biosynthesis</keyword>
<evidence type="ECO:0000256" key="1">
    <source>
        <dbReference type="ARBA" id="ARBA00005168"/>
    </source>
</evidence>
<evidence type="ECO:0000256" key="3">
    <source>
        <dbReference type="ARBA" id="ARBA00011738"/>
    </source>
</evidence>
<evidence type="ECO:0000256" key="4">
    <source>
        <dbReference type="ARBA" id="ARBA00012869"/>
    </source>
</evidence>
<evidence type="ECO:0000256" key="6">
    <source>
        <dbReference type="ARBA" id="ARBA00023133"/>
    </source>
</evidence>
<dbReference type="Proteomes" id="UP001500936">
    <property type="component" value="Unassembled WGS sequence"/>
</dbReference>
<dbReference type="InterPro" id="IPR001260">
    <property type="entry name" value="Coprogen_oxidase_aer"/>
</dbReference>
<keyword evidence="6" id="KW-0350">Heme biosynthesis</keyword>
<accession>A0ABP8KL86</accession>
<protein>
    <recommendedName>
        <fullName evidence="4">coproporphyrinogen oxidase</fullName>
        <ecNumber evidence="4">1.3.3.3</ecNumber>
    </recommendedName>
</protein>
<dbReference type="EC" id="1.3.3.3" evidence="4"/>
<dbReference type="InterPro" id="IPR036406">
    <property type="entry name" value="Coprogen_oxidase_aer_sf"/>
</dbReference>
<dbReference type="PRINTS" id="PR00073">
    <property type="entry name" value="COPRGNOXDASE"/>
</dbReference>
<comment type="caution">
    <text evidence="8">The sequence shown here is derived from an EMBL/GenBank/DDBJ whole genome shotgun (WGS) entry which is preliminary data.</text>
</comment>
<dbReference type="Gene3D" id="3.40.1500.10">
    <property type="entry name" value="Coproporphyrinogen III oxidase, aerobic"/>
    <property type="match status" value="1"/>
</dbReference>
<sequence>MTLITRIDTSFITDYFQSLQDRICQALAEADGRGDFREDLWERPGGGGGRSRVIQDGAVIEKGGVMFSAVHGEASEATLRQLNLTVSAEFFATGVSIVLHPRNPMMPIIHMNVRYFEMSTGHNWFGGGIDLTPHYVVEDDARWFHQQLKAVCDRHNPEYYPKFKVWAEDYFFLPHRNETRGVGGIFFDYLKPSAETPKEDLFDFVQDVGNAFAPIYTHFMDKNRDLPYGEREKHWQLLRRGRYVEFNLVWDRGTKFGLETNGRTESILMSMPPQANWIYDYMPKPDSAEAHTLALLKKGVNWV</sequence>
<dbReference type="EMBL" id="BAABHB010000006">
    <property type="protein sequence ID" value="GAA4409114.1"/>
    <property type="molecule type" value="Genomic_DNA"/>
</dbReference>
<evidence type="ECO:0000256" key="5">
    <source>
        <dbReference type="ARBA" id="ARBA00023002"/>
    </source>
</evidence>
<dbReference type="SUPFAM" id="SSF102886">
    <property type="entry name" value="Coproporphyrinogen III oxidase"/>
    <property type="match status" value="1"/>
</dbReference>
<evidence type="ECO:0000313" key="8">
    <source>
        <dbReference type="EMBL" id="GAA4409114.1"/>
    </source>
</evidence>
<organism evidence="8 9">
    <name type="scientific">Nibrella viscosa</name>
    <dbReference type="NCBI Taxonomy" id="1084524"/>
    <lineage>
        <taxon>Bacteria</taxon>
        <taxon>Pseudomonadati</taxon>
        <taxon>Bacteroidota</taxon>
        <taxon>Cytophagia</taxon>
        <taxon>Cytophagales</taxon>
        <taxon>Spirosomataceae</taxon>
        <taxon>Nibrella</taxon>
    </lineage>
</organism>
<gene>
    <name evidence="8" type="primary">hemF</name>
    <name evidence="8" type="ORF">GCM10023187_31910</name>
</gene>
<dbReference type="NCBIfam" id="NF003727">
    <property type="entry name" value="PRK05330.1"/>
    <property type="match status" value="1"/>
</dbReference>
<dbReference type="PANTHER" id="PTHR10755">
    <property type="entry name" value="COPROPORPHYRINOGEN III OXIDASE, MITOCHONDRIAL"/>
    <property type="match status" value="1"/>
</dbReference>
<comment type="subunit">
    <text evidence="3">Homodimer.</text>
</comment>
<name>A0ABP8KL86_9BACT</name>
<keyword evidence="5" id="KW-0560">Oxidoreductase</keyword>
<dbReference type="InterPro" id="IPR018375">
    <property type="entry name" value="Coprogen_oxidase_CS"/>
</dbReference>
<keyword evidence="9" id="KW-1185">Reference proteome</keyword>
<evidence type="ECO:0000256" key="2">
    <source>
        <dbReference type="ARBA" id="ARBA00010644"/>
    </source>
</evidence>